<evidence type="ECO:0000256" key="8">
    <source>
        <dbReference type="SAM" id="Phobius"/>
    </source>
</evidence>
<dbReference type="FunFam" id="2.40.10.10:FF:000003">
    <property type="entry name" value="Transmembrane serine protease 3"/>
    <property type="match status" value="1"/>
</dbReference>
<dbReference type="OrthoDB" id="10012881at2759"/>
<evidence type="ECO:0000256" key="1">
    <source>
        <dbReference type="ARBA" id="ARBA00022670"/>
    </source>
</evidence>
<keyword evidence="10" id="KW-1185">Reference proteome</keyword>
<dbReference type="PANTHER" id="PTHR24252:SF26">
    <property type="entry name" value="TRANSMEMBRANE SERINE PROTEASE 9"/>
    <property type="match status" value="1"/>
</dbReference>
<organism evidence="10 11">
    <name type="scientific">Pteropus vampyrus</name>
    <name type="common">Large flying fox</name>
    <dbReference type="NCBI Taxonomy" id="132908"/>
    <lineage>
        <taxon>Eukaryota</taxon>
        <taxon>Metazoa</taxon>
        <taxon>Chordata</taxon>
        <taxon>Craniata</taxon>
        <taxon>Vertebrata</taxon>
        <taxon>Euteleostomi</taxon>
        <taxon>Mammalia</taxon>
        <taxon>Eutheria</taxon>
        <taxon>Laurasiatheria</taxon>
        <taxon>Chiroptera</taxon>
        <taxon>Yinpterochiroptera</taxon>
        <taxon>Pteropodoidea</taxon>
        <taxon>Pteropodidae</taxon>
        <taxon>Pteropodinae</taxon>
        <taxon>Pteropus</taxon>
    </lineage>
</organism>
<feature type="region of interest" description="Disordered" evidence="7">
    <location>
        <begin position="554"/>
        <end position="622"/>
    </location>
</feature>
<dbReference type="PRINTS" id="PR00722">
    <property type="entry name" value="CHYMOTRYPSIN"/>
</dbReference>
<dbReference type="Proteomes" id="UP000515202">
    <property type="component" value="Unplaced"/>
</dbReference>
<evidence type="ECO:0000256" key="2">
    <source>
        <dbReference type="ARBA" id="ARBA00022801"/>
    </source>
</evidence>
<keyword evidence="1 6" id="KW-0645">Protease</keyword>
<dbReference type="GO" id="GO:0006508">
    <property type="term" value="P:proteolysis"/>
    <property type="evidence" value="ECO:0007669"/>
    <property type="project" value="UniProtKB-KW"/>
</dbReference>
<feature type="compositionally biased region" description="Low complexity" evidence="7">
    <location>
        <begin position="554"/>
        <end position="574"/>
    </location>
</feature>
<feature type="compositionally biased region" description="Polar residues" evidence="7">
    <location>
        <begin position="240"/>
        <end position="251"/>
    </location>
</feature>
<dbReference type="GeneID" id="105300462"/>
<accession>A0A6P6D2B2</accession>
<evidence type="ECO:0000313" key="10">
    <source>
        <dbReference type="Proteomes" id="UP000515202"/>
    </source>
</evidence>
<dbReference type="InterPro" id="IPR009003">
    <property type="entry name" value="Peptidase_S1_PA"/>
</dbReference>
<keyword evidence="3 6" id="KW-0720">Serine protease</keyword>
<dbReference type="Pfam" id="PF00089">
    <property type="entry name" value="Trypsin"/>
    <property type="match status" value="2"/>
</dbReference>
<evidence type="ECO:0000259" key="9">
    <source>
        <dbReference type="PROSITE" id="PS50240"/>
    </source>
</evidence>
<dbReference type="GO" id="GO:0004252">
    <property type="term" value="F:serine-type endopeptidase activity"/>
    <property type="evidence" value="ECO:0007669"/>
    <property type="project" value="InterPro"/>
</dbReference>
<dbReference type="CTD" id="360200"/>
<dbReference type="PANTHER" id="PTHR24252">
    <property type="entry name" value="ACROSIN-RELATED"/>
    <property type="match status" value="1"/>
</dbReference>
<feature type="compositionally biased region" description="Low complexity" evidence="7">
    <location>
        <begin position="520"/>
        <end position="537"/>
    </location>
</feature>
<feature type="compositionally biased region" description="Low complexity" evidence="7">
    <location>
        <begin position="217"/>
        <end position="238"/>
    </location>
</feature>
<feature type="transmembrane region" description="Helical" evidence="8">
    <location>
        <begin position="28"/>
        <end position="52"/>
    </location>
</feature>
<protein>
    <submittedName>
        <fullName evidence="11">Transmembrane protease serine 9</fullName>
    </submittedName>
</protein>
<dbReference type="Gene3D" id="2.40.10.10">
    <property type="entry name" value="Trypsin-like serine proteases"/>
    <property type="match status" value="2"/>
</dbReference>
<evidence type="ECO:0000256" key="6">
    <source>
        <dbReference type="RuleBase" id="RU363034"/>
    </source>
</evidence>
<feature type="region of interest" description="Disordered" evidence="7">
    <location>
        <begin position="217"/>
        <end position="270"/>
    </location>
</feature>
<dbReference type="InterPro" id="IPR001314">
    <property type="entry name" value="Peptidase_S1A"/>
</dbReference>
<dbReference type="AlphaFoldDB" id="A0A6P6D2B2"/>
<dbReference type="PROSITE" id="PS50240">
    <property type="entry name" value="TRYPSIN_DOM"/>
    <property type="match status" value="2"/>
</dbReference>
<feature type="compositionally biased region" description="Polar residues" evidence="7">
    <location>
        <begin position="583"/>
        <end position="592"/>
    </location>
</feature>
<dbReference type="CDD" id="cd00190">
    <property type="entry name" value="Tryp_SPc"/>
    <property type="match status" value="2"/>
</dbReference>
<dbReference type="PROSITE" id="PS00134">
    <property type="entry name" value="TRYPSIN_HIS"/>
    <property type="match status" value="1"/>
</dbReference>
<evidence type="ECO:0000256" key="4">
    <source>
        <dbReference type="ARBA" id="ARBA00023157"/>
    </source>
</evidence>
<comment type="similarity">
    <text evidence="5">Belongs to the peptidase S1 family. CLIP subfamily.</text>
</comment>
<evidence type="ECO:0000256" key="7">
    <source>
        <dbReference type="SAM" id="MobiDB-lite"/>
    </source>
</evidence>
<dbReference type="SMART" id="SM00020">
    <property type="entry name" value="Tryp_SPc"/>
    <property type="match status" value="2"/>
</dbReference>
<dbReference type="RefSeq" id="XP_023393879.1">
    <property type="nucleotide sequence ID" value="XM_023538111.1"/>
</dbReference>
<feature type="region of interest" description="Disordered" evidence="7">
    <location>
        <begin position="510"/>
        <end position="541"/>
    </location>
</feature>
<name>A0A6P6D2B2_PTEVA</name>
<dbReference type="InterPro" id="IPR043504">
    <property type="entry name" value="Peptidase_S1_PA_chymotrypsin"/>
</dbReference>
<evidence type="ECO:0000256" key="3">
    <source>
        <dbReference type="ARBA" id="ARBA00022825"/>
    </source>
</evidence>
<keyword evidence="8 11" id="KW-0812">Transmembrane</keyword>
<keyword evidence="4" id="KW-1015">Disulfide bond</keyword>
<reference evidence="11" key="1">
    <citation type="submission" date="2025-08" db="UniProtKB">
        <authorList>
            <consortium name="RefSeq"/>
        </authorList>
    </citation>
    <scope>IDENTIFICATION</scope>
    <source>
        <tissue evidence="11">Kidney</tissue>
    </source>
</reference>
<keyword evidence="8" id="KW-1133">Transmembrane helix</keyword>
<proteinExistence type="inferred from homology"/>
<dbReference type="PROSITE" id="PS00135">
    <property type="entry name" value="TRYPSIN_SER"/>
    <property type="match status" value="1"/>
</dbReference>
<evidence type="ECO:0000256" key="5">
    <source>
        <dbReference type="ARBA" id="ARBA00024195"/>
    </source>
</evidence>
<dbReference type="InterPro" id="IPR033116">
    <property type="entry name" value="TRYPSIN_SER"/>
</dbReference>
<dbReference type="KEGG" id="pvp:105300462"/>
<dbReference type="SUPFAM" id="SSF50494">
    <property type="entry name" value="Trypsin-like serine proteases"/>
    <property type="match status" value="2"/>
</dbReference>
<dbReference type="InterPro" id="IPR018114">
    <property type="entry name" value="TRYPSIN_HIS"/>
</dbReference>
<dbReference type="InterPro" id="IPR001254">
    <property type="entry name" value="Trypsin_dom"/>
</dbReference>
<keyword evidence="8" id="KW-0472">Membrane</keyword>
<feature type="domain" description="Peptidase S1" evidence="9">
    <location>
        <begin position="279"/>
        <end position="511"/>
    </location>
</feature>
<gene>
    <name evidence="11" type="primary">TMPRSS9</name>
</gene>
<feature type="domain" description="Peptidase S1" evidence="9">
    <location>
        <begin position="72"/>
        <end position="211"/>
    </location>
</feature>
<dbReference type="FunFam" id="2.40.10.10:FF:000002">
    <property type="entry name" value="Transmembrane protease serine"/>
    <property type="match status" value="1"/>
</dbReference>
<sequence>MEPTVGESQLVPRAAKDVPPRDAVCCRVALCAAVAASIVIVTLAVLVASLSIQGVDVEHTAELRGIRYSRSLQQEASDYYRMLTPTLEMLVRGSQEWGRCGQPGPPPRGPPWAVVKPEMLQKATVELLDQALCASLYGHSLTDRMVCAGYLGGKVDSCQGDSGGPLVCEEPSGRFFLAGIVSWGIGCAEARRPGVYARVTKLRDWILEAIATASKPLSPTVAPAPATPSTAGPTSPESQVLGTPTQASLAPSSAPVDSATTSKPPECGARPALEKPARIVGGFGAAAGEVPWQASLKEGSRHFCGATVVGDRWLLSAAHCFNHTKVELVRAHLGTVSLSGVGGSPVKMGLKRAVLHPQYNAGILDFDAAVLELARPLVFGKYVQPICLPLATQKFPAGRKCMISGWGSTQEGNATKPDALQRASVGIIDQKACSALYNFSLTDRMLCAGFLEGQVDSCQGDSGGPLACEETPGVFYLAGIVSWGIGCAQAKRPGVYVRIARLKGWILDTMSSHPLPTPVPSTTRTPATTSHATSTTAGLTVPGVTASRPALWATSRATSPPATRPATAVSTTARGQTPPPKSPWTTTGSQLPGTGRNGVTPAGGRGPESVGEGCCQRPAVGA</sequence>
<keyword evidence="2 6" id="KW-0378">Hydrolase</keyword>
<evidence type="ECO:0000313" key="11">
    <source>
        <dbReference type="RefSeq" id="XP_023393879.1"/>
    </source>
</evidence>